<feature type="compositionally biased region" description="Basic and acidic residues" evidence="14">
    <location>
        <begin position="1"/>
        <end position="11"/>
    </location>
</feature>
<protein>
    <recommendedName>
        <fullName evidence="11">mRNA cap guanine-N(7) methyltransferase</fullName>
        <ecNumber evidence="2">2.1.1.56</ecNumber>
    </recommendedName>
    <alternativeName>
        <fullName evidence="8">mRNA (guanine-N(7))-methyltransferase</fullName>
    </alternativeName>
    <alternativeName>
        <fullName evidence="9">mRNA cap methyltransferase</fullName>
    </alternativeName>
</protein>
<name>A0AAV5QMA8_9ASCO</name>
<dbReference type="RefSeq" id="XP_064852870.1">
    <property type="nucleotide sequence ID" value="XM_064996798.1"/>
</dbReference>
<feature type="site" description="mRNA cap binding" evidence="13">
    <location>
        <position position="308"/>
    </location>
</feature>
<dbReference type="EMBL" id="BTFZ01000011">
    <property type="protein sequence ID" value="GMM35874.1"/>
    <property type="molecule type" value="Genomic_DNA"/>
</dbReference>
<evidence type="ECO:0000259" key="15">
    <source>
        <dbReference type="PROSITE" id="PS51562"/>
    </source>
</evidence>
<dbReference type="Proteomes" id="UP001360560">
    <property type="component" value="Unassembled WGS sequence"/>
</dbReference>
<evidence type="ECO:0000313" key="17">
    <source>
        <dbReference type="Proteomes" id="UP001360560"/>
    </source>
</evidence>
<dbReference type="SUPFAM" id="SSF53335">
    <property type="entry name" value="S-adenosyl-L-methionine-dependent methyltransferases"/>
    <property type="match status" value="1"/>
</dbReference>
<feature type="binding site" evidence="12">
    <location>
        <position position="299"/>
    </location>
    <ligand>
        <name>S-adenosyl-L-methionine</name>
        <dbReference type="ChEBI" id="CHEBI:59789"/>
    </ligand>
</feature>
<evidence type="ECO:0000256" key="8">
    <source>
        <dbReference type="ARBA" id="ARBA00032772"/>
    </source>
</evidence>
<feature type="compositionally biased region" description="Basic and acidic residues" evidence="14">
    <location>
        <begin position="55"/>
        <end position="64"/>
    </location>
</feature>
<dbReference type="GO" id="GO:0004482">
    <property type="term" value="F:mRNA 5'-cap (guanine-N7-)-methyltransferase activity"/>
    <property type="evidence" value="ECO:0007669"/>
    <property type="project" value="UniProtKB-EC"/>
</dbReference>
<evidence type="ECO:0000256" key="7">
    <source>
        <dbReference type="ARBA" id="ARBA00023042"/>
    </source>
</evidence>
<keyword evidence="17" id="KW-1185">Reference proteome</keyword>
<evidence type="ECO:0000256" key="3">
    <source>
        <dbReference type="ARBA" id="ARBA00022603"/>
    </source>
</evidence>
<evidence type="ECO:0000256" key="4">
    <source>
        <dbReference type="ARBA" id="ARBA00022679"/>
    </source>
</evidence>
<feature type="compositionally biased region" description="Polar residues" evidence="14">
    <location>
        <begin position="34"/>
        <end position="46"/>
    </location>
</feature>
<organism evidence="16 17">
    <name type="scientific">Saccharomycopsis crataegensis</name>
    <dbReference type="NCBI Taxonomy" id="43959"/>
    <lineage>
        <taxon>Eukaryota</taxon>
        <taxon>Fungi</taxon>
        <taxon>Dikarya</taxon>
        <taxon>Ascomycota</taxon>
        <taxon>Saccharomycotina</taxon>
        <taxon>Saccharomycetes</taxon>
        <taxon>Saccharomycopsidaceae</taxon>
        <taxon>Saccharomycopsis</taxon>
    </lineage>
</organism>
<feature type="binding site" evidence="12">
    <location>
        <position position="350"/>
    </location>
    <ligand>
        <name>S-adenosyl-L-methionine</name>
        <dbReference type="ChEBI" id="CHEBI:59789"/>
    </ligand>
</feature>
<evidence type="ECO:0000256" key="9">
    <source>
        <dbReference type="ARBA" id="ARBA00033387"/>
    </source>
</evidence>
<feature type="compositionally biased region" description="Basic and acidic residues" evidence="14">
    <location>
        <begin position="86"/>
        <end position="98"/>
    </location>
</feature>
<dbReference type="GO" id="GO:0003723">
    <property type="term" value="F:RNA binding"/>
    <property type="evidence" value="ECO:0007669"/>
    <property type="project" value="UniProtKB-KW"/>
</dbReference>
<feature type="site" description="mRNA cap binding" evidence="13">
    <location>
        <position position="302"/>
    </location>
</feature>
<dbReference type="PANTHER" id="PTHR12189">
    <property type="entry name" value="MRNA GUANINE-7- METHYLTRANSFERASE"/>
    <property type="match status" value="1"/>
</dbReference>
<keyword evidence="5" id="KW-0949">S-adenosyl-L-methionine</keyword>
<keyword evidence="7 13" id="KW-0507">mRNA processing</keyword>
<comment type="catalytic activity">
    <reaction evidence="10">
        <text>a 5'-end (5'-triphosphoguanosine)-ribonucleoside in mRNA + S-adenosyl-L-methionine = a 5'-end (N(7)-methyl 5'-triphosphoguanosine)-ribonucleoside in mRNA + S-adenosyl-L-homocysteine</text>
        <dbReference type="Rhea" id="RHEA:67008"/>
        <dbReference type="Rhea" id="RHEA-COMP:17166"/>
        <dbReference type="Rhea" id="RHEA-COMP:17167"/>
        <dbReference type="ChEBI" id="CHEBI:57856"/>
        <dbReference type="ChEBI" id="CHEBI:59789"/>
        <dbReference type="ChEBI" id="CHEBI:156461"/>
        <dbReference type="ChEBI" id="CHEBI:167617"/>
        <dbReference type="EC" id="2.1.1.56"/>
    </reaction>
</comment>
<feature type="site" description="mRNA cap binding" evidence="13">
    <location>
        <position position="541"/>
    </location>
</feature>
<feature type="domain" description="MRNA cap 0 methyltransferase" evidence="15">
    <location>
        <begin position="268"/>
        <end position="549"/>
    </location>
</feature>
<comment type="function">
    <text evidence="1">Responsible for methylating the 5'-cap structure of mRNAs.</text>
</comment>
<feature type="compositionally biased region" description="Basic and acidic residues" evidence="14">
    <location>
        <begin position="207"/>
        <end position="226"/>
    </location>
</feature>
<reference evidence="16 17" key="1">
    <citation type="journal article" date="2023" name="Elife">
        <title>Identification of key yeast species and microbe-microbe interactions impacting larval growth of Drosophila in the wild.</title>
        <authorList>
            <person name="Mure A."/>
            <person name="Sugiura Y."/>
            <person name="Maeda R."/>
            <person name="Honda K."/>
            <person name="Sakurai N."/>
            <person name="Takahashi Y."/>
            <person name="Watada M."/>
            <person name="Katoh T."/>
            <person name="Gotoh A."/>
            <person name="Gotoh Y."/>
            <person name="Taniguchi I."/>
            <person name="Nakamura K."/>
            <person name="Hayashi T."/>
            <person name="Katayama T."/>
            <person name="Uemura T."/>
            <person name="Hattori Y."/>
        </authorList>
    </citation>
    <scope>NUCLEOTIDE SEQUENCE [LARGE SCALE GENOMIC DNA]</scope>
    <source>
        <strain evidence="16 17">SC-9</strain>
    </source>
</reference>
<feature type="binding site" evidence="12">
    <location>
        <position position="378"/>
    </location>
    <ligand>
        <name>S-adenosyl-L-methionine</name>
        <dbReference type="ChEBI" id="CHEBI:59789"/>
    </ligand>
</feature>
<dbReference type="PROSITE" id="PS51562">
    <property type="entry name" value="RNA_CAP0_MT"/>
    <property type="match status" value="1"/>
</dbReference>
<accession>A0AAV5QMA8</accession>
<keyword evidence="4" id="KW-0808">Transferase</keyword>
<dbReference type="AlphaFoldDB" id="A0AAV5QMA8"/>
<feature type="region of interest" description="Disordered" evidence="14">
    <location>
        <begin position="1"/>
        <end position="226"/>
    </location>
</feature>
<keyword evidence="3" id="KW-0489">Methyltransferase</keyword>
<dbReference type="InterPro" id="IPR029063">
    <property type="entry name" value="SAM-dependent_MTases_sf"/>
</dbReference>
<comment type="caution">
    <text evidence="16">The sequence shown here is derived from an EMBL/GenBank/DDBJ whole genome shotgun (WGS) entry which is preliminary data.</text>
</comment>
<evidence type="ECO:0000256" key="1">
    <source>
        <dbReference type="ARBA" id="ARBA00003378"/>
    </source>
</evidence>
<dbReference type="Pfam" id="PF03291">
    <property type="entry name" value="mRNA_G-N7_MeTrfase"/>
    <property type="match status" value="1"/>
</dbReference>
<feature type="binding site" evidence="13">
    <location>
        <begin position="277"/>
        <end position="278"/>
    </location>
    <ligand>
        <name>mRNA</name>
        <dbReference type="ChEBI" id="CHEBI:33699"/>
    </ligand>
</feature>
<evidence type="ECO:0000256" key="12">
    <source>
        <dbReference type="PIRSR" id="PIRSR028762-1"/>
    </source>
</evidence>
<feature type="compositionally biased region" description="Basic and acidic residues" evidence="14">
    <location>
        <begin position="164"/>
        <end position="178"/>
    </location>
</feature>
<keyword evidence="6" id="KW-0694">RNA-binding</keyword>
<dbReference type="PANTHER" id="PTHR12189:SF2">
    <property type="entry name" value="MRNA CAP GUANINE-N7 METHYLTRANSFERASE"/>
    <property type="match status" value="1"/>
</dbReference>
<gene>
    <name evidence="16" type="ORF">DASC09_031990</name>
</gene>
<feature type="binding site" evidence="12">
    <location>
        <position position="321"/>
    </location>
    <ligand>
        <name>S-adenosyl-L-methionine</name>
        <dbReference type="ChEBI" id="CHEBI:59789"/>
    </ligand>
</feature>
<feature type="site" description="mRNA cap binding" evidence="13">
    <location>
        <position position="473"/>
    </location>
</feature>
<dbReference type="GO" id="GO:0005634">
    <property type="term" value="C:nucleus"/>
    <property type="evidence" value="ECO:0007669"/>
    <property type="project" value="UniProtKB-SubCell"/>
</dbReference>
<feature type="compositionally biased region" description="Polar residues" evidence="14">
    <location>
        <begin position="99"/>
        <end position="109"/>
    </location>
</feature>
<dbReference type="InterPro" id="IPR004971">
    <property type="entry name" value="mRNA_G-N7_MeTrfase_dom"/>
</dbReference>
<evidence type="ECO:0000256" key="14">
    <source>
        <dbReference type="SAM" id="MobiDB-lite"/>
    </source>
</evidence>
<keyword evidence="7 13" id="KW-0506">mRNA capping</keyword>
<evidence type="ECO:0000256" key="2">
    <source>
        <dbReference type="ARBA" id="ARBA00011926"/>
    </source>
</evidence>
<feature type="site" description="mRNA cap binding" evidence="13">
    <location>
        <position position="382"/>
    </location>
</feature>
<dbReference type="GeneID" id="90073849"/>
<evidence type="ECO:0000256" key="13">
    <source>
        <dbReference type="PIRSR" id="PIRSR028762-2"/>
    </source>
</evidence>
<proteinExistence type="predicted"/>
<evidence type="ECO:0000256" key="11">
    <source>
        <dbReference type="ARBA" id="ARBA00049739"/>
    </source>
</evidence>
<evidence type="ECO:0000256" key="6">
    <source>
        <dbReference type="ARBA" id="ARBA00022884"/>
    </source>
</evidence>
<dbReference type="CDD" id="cd02440">
    <property type="entry name" value="AdoMet_MTases"/>
    <property type="match status" value="1"/>
</dbReference>
<evidence type="ECO:0000313" key="16">
    <source>
        <dbReference type="EMBL" id="GMM35874.1"/>
    </source>
</evidence>
<dbReference type="InterPro" id="IPR039753">
    <property type="entry name" value="RG7MT1"/>
</dbReference>
<feature type="site" description="mRNA cap binding" evidence="13">
    <location>
        <position position="333"/>
    </location>
</feature>
<dbReference type="EC" id="2.1.1.56" evidence="2"/>
<feature type="binding site" evidence="12">
    <location>
        <position position="281"/>
    </location>
    <ligand>
        <name>S-adenosyl-L-methionine</name>
        <dbReference type="ChEBI" id="CHEBI:59789"/>
    </ligand>
</feature>
<feature type="binding site" evidence="12">
    <location>
        <position position="383"/>
    </location>
    <ligand>
        <name>S-adenosyl-L-methionine</name>
        <dbReference type="ChEBI" id="CHEBI:59789"/>
    </ligand>
</feature>
<evidence type="ECO:0000256" key="5">
    <source>
        <dbReference type="ARBA" id="ARBA00022691"/>
    </source>
</evidence>
<sequence length="552" mass="63417">MSENNRTDIIKPLDPISGSAQDQSPKAPAAASLQRGSISSILNYDDSTPAVIKPQVEEETHQDVNNDEDPYADPNPSVGEYEEAQETGKAEEKDKDTHVNSSEKPNPQEQAKETEAFDYEINPRRPRKRKIINSKPNAFSLRRTNEEEDEKEQKKAKVVSVSLHGEHTEQEYVRKNTDQDELDYSDLQGQPSQNLDRKLKRPKGRQNVHDQMKRAQLQREREEEAEQRNLKVERQQLMSQEQGNVNDIVRSHYNQRTHFARKERRQDSATFKLRNFNNILKYMLIGKFSKPGNKVLDLACGKGGDLFKWQQAQSSLYIGLDISPASIEEAVRRSNNIRDRSFSVYFAACDAFGGDIREALSVFPPGTIELPVDVVSIQFALHYAFESEQKIRNTLANISRSLKVGGHFIGTIPSSDFIKFKIKHLKPGEKKWGNSLYSVEFLKDPPENGSFFSNPYGNTYIYNLQDAVDHVPEYVVPFEILRSLAEEYDLELRYKKPFFDLYREEIPEWMNKLSPKLRNGLRRSDGKYGLEGEEKQAAEFYLAFAFERVGYA</sequence>
<evidence type="ECO:0000256" key="10">
    <source>
        <dbReference type="ARBA" id="ARBA00044712"/>
    </source>
</evidence>
<dbReference type="Gene3D" id="3.40.50.150">
    <property type="entry name" value="Vaccinia Virus protein VP39"/>
    <property type="match status" value="1"/>
</dbReference>